<evidence type="ECO:0000256" key="4">
    <source>
        <dbReference type="ARBA" id="ARBA00023136"/>
    </source>
</evidence>
<dbReference type="EMBL" id="MCOG01000003">
    <property type="protein sequence ID" value="ORY85883.1"/>
    <property type="molecule type" value="Genomic_DNA"/>
</dbReference>
<dbReference type="InterPro" id="IPR018499">
    <property type="entry name" value="Tetraspanin/Peripherin"/>
</dbReference>
<dbReference type="Proteomes" id="UP000193920">
    <property type="component" value="Unassembled WGS sequence"/>
</dbReference>
<sequence>MSGINNKDSGSSPISPNNSATEIVMKKPKNENLSLTNEKHIYTYDNDKNKRSVPETPKRKEFKIVCIVLGVIGLYLFGFSLFLTIYGGFTDANFNDLNANCRYAMIILSVFVVFISATGYAGAYTNWKPIILTFSVLVSMGLLGHLYVAKKCLDAIRFTERDLAISWWDVYTDYVRADIQDKYSCCGYKDYKDLPVASKFCLGVAIMGKRDVNVYRFEETLKRRAIMEAAEANQVKQDLKIYKAQGCRDVIVPKIKSKLKLVCILNYALTVVYIIAGVLSIIYWENMRKEKEFDEFA</sequence>
<feature type="transmembrane region" description="Helical" evidence="6">
    <location>
        <begin position="129"/>
        <end position="148"/>
    </location>
</feature>
<gene>
    <name evidence="7" type="ORF">LY90DRAFT_498991</name>
</gene>
<evidence type="ECO:0008006" key="9">
    <source>
        <dbReference type="Google" id="ProtNLM"/>
    </source>
</evidence>
<feature type="region of interest" description="Disordered" evidence="5">
    <location>
        <begin position="1"/>
        <end position="31"/>
    </location>
</feature>
<dbReference type="AlphaFoldDB" id="A0A1Y2FPH9"/>
<comment type="caution">
    <text evidence="7">The sequence shown here is derived from an EMBL/GenBank/DDBJ whole genome shotgun (WGS) entry which is preliminary data.</text>
</comment>
<evidence type="ECO:0000313" key="8">
    <source>
        <dbReference type="Proteomes" id="UP000193920"/>
    </source>
</evidence>
<organism evidence="7 8">
    <name type="scientific">Neocallimastix californiae</name>
    <dbReference type="NCBI Taxonomy" id="1754190"/>
    <lineage>
        <taxon>Eukaryota</taxon>
        <taxon>Fungi</taxon>
        <taxon>Fungi incertae sedis</taxon>
        <taxon>Chytridiomycota</taxon>
        <taxon>Chytridiomycota incertae sedis</taxon>
        <taxon>Neocallimastigomycetes</taxon>
        <taxon>Neocallimastigales</taxon>
        <taxon>Neocallimastigaceae</taxon>
        <taxon>Neocallimastix</taxon>
    </lineage>
</organism>
<evidence type="ECO:0000256" key="6">
    <source>
        <dbReference type="SAM" id="Phobius"/>
    </source>
</evidence>
<feature type="transmembrane region" description="Helical" evidence="6">
    <location>
        <begin position="264"/>
        <end position="284"/>
    </location>
</feature>
<keyword evidence="8" id="KW-1185">Reference proteome</keyword>
<dbReference type="GO" id="GO:0016020">
    <property type="term" value="C:membrane"/>
    <property type="evidence" value="ECO:0007669"/>
    <property type="project" value="UniProtKB-SubCell"/>
</dbReference>
<keyword evidence="4 6" id="KW-0472">Membrane</keyword>
<evidence type="ECO:0000313" key="7">
    <source>
        <dbReference type="EMBL" id="ORY85883.1"/>
    </source>
</evidence>
<comment type="subcellular location">
    <subcellularLocation>
        <location evidence="1">Membrane</location>
        <topology evidence="1">Multi-pass membrane protein</topology>
    </subcellularLocation>
</comment>
<name>A0A1Y2FPH9_9FUNG</name>
<keyword evidence="2 6" id="KW-0812">Transmembrane</keyword>
<evidence type="ECO:0000256" key="1">
    <source>
        <dbReference type="ARBA" id="ARBA00004141"/>
    </source>
</evidence>
<feature type="transmembrane region" description="Helical" evidence="6">
    <location>
        <begin position="62"/>
        <end position="89"/>
    </location>
</feature>
<dbReference type="OrthoDB" id="71600at2759"/>
<evidence type="ECO:0000256" key="3">
    <source>
        <dbReference type="ARBA" id="ARBA00022989"/>
    </source>
</evidence>
<reference evidence="7 8" key="1">
    <citation type="submission" date="2016-08" db="EMBL/GenBank/DDBJ databases">
        <title>A Parts List for Fungal Cellulosomes Revealed by Comparative Genomics.</title>
        <authorList>
            <consortium name="DOE Joint Genome Institute"/>
            <person name="Haitjema C.H."/>
            <person name="Gilmore S.P."/>
            <person name="Henske J.K."/>
            <person name="Solomon K.V."/>
            <person name="De Groot R."/>
            <person name="Kuo A."/>
            <person name="Mondo S.J."/>
            <person name="Salamov A.A."/>
            <person name="Labutti K."/>
            <person name="Zhao Z."/>
            <person name="Chiniquy J."/>
            <person name="Barry K."/>
            <person name="Brewer H.M."/>
            <person name="Purvine S.O."/>
            <person name="Wright A.T."/>
            <person name="Boxma B."/>
            <person name="Van Alen T."/>
            <person name="Hackstein J.H."/>
            <person name="Baker S.E."/>
            <person name="Grigoriev I.V."/>
            <person name="O'Malley M.A."/>
        </authorList>
    </citation>
    <scope>NUCLEOTIDE SEQUENCE [LARGE SCALE GENOMIC DNA]</scope>
    <source>
        <strain evidence="7 8">G1</strain>
    </source>
</reference>
<proteinExistence type="predicted"/>
<evidence type="ECO:0000256" key="5">
    <source>
        <dbReference type="SAM" id="MobiDB-lite"/>
    </source>
</evidence>
<feature type="transmembrane region" description="Helical" evidence="6">
    <location>
        <begin position="101"/>
        <end position="123"/>
    </location>
</feature>
<evidence type="ECO:0000256" key="2">
    <source>
        <dbReference type="ARBA" id="ARBA00022692"/>
    </source>
</evidence>
<keyword evidence="3 6" id="KW-1133">Transmembrane helix</keyword>
<accession>A0A1Y2FPH9</accession>
<protein>
    <recommendedName>
        <fullName evidence="9">Tetraspanin</fullName>
    </recommendedName>
</protein>
<feature type="compositionally biased region" description="Polar residues" evidence="5">
    <location>
        <begin position="1"/>
        <end position="21"/>
    </location>
</feature>
<dbReference type="Pfam" id="PF00335">
    <property type="entry name" value="Tetraspanin"/>
    <property type="match status" value="1"/>
</dbReference>